<gene>
    <name evidence="3" type="ORF">INQ41_09750</name>
</gene>
<dbReference type="EMBL" id="CP063656">
    <property type="protein sequence ID" value="QOW18951.1"/>
    <property type="molecule type" value="Genomic_DNA"/>
</dbReference>
<keyword evidence="4" id="KW-1185">Reference proteome</keyword>
<organism evidence="3 4">
    <name type="scientific">Novilysobacter ciconiae</name>
    <dbReference type="NCBI Taxonomy" id="2781022"/>
    <lineage>
        <taxon>Bacteria</taxon>
        <taxon>Pseudomonadati</taxon>
        <taxon>Pseudomonadota</taxon>
        <taxon>Gammaproteobacteria</taxon>
        <taxon>Lysobacterales</taxon>
        <taxon>Lysobacteraceae</taxon>
        <taxon>Novilysobacter</taxon>
    </lineage>
</organism>
<feature type="transmembrane region" description="Helical" evidence="2">
    <location>
        <begin position="6"/>
        <end position="24"/>
    </location>
</feature>
<keyword evidence="1" id="KW-0175">Coiled coil</keyword>
<keyword evidence="2" id="KW-0472">Membrane</keyword>
<evidence type="ECO:0000256" key="1">
    <source>
        <dbReference type="SAM" id="Coils"/>
    </source>
</evidence>
<evidence type="ECO:0000313" key="4">
    <source>
        <dbReference type="Proteomes" id="UP000594059"/>
    </source>
</evidence>
<dbReference type="Proteomes" id="UP000594059">
    <property type="component" value="Chromosome"/>
</dbReference>
<feature type="coiled-coil region" evidence="1">
    <location>
        <begin position="32"/>
        <end position="59"/>
    </location>
</feature>
<dbReference type="RefSeq" id="WP_193984027.1">
    <property type="nucleotide sequence ID" value="NZ_CP063656.1"/>
</dbReference>
<name>A0A7S6UET3_9GAMM</name>
<feature type="coiled-coil region" evidence="1">
    <location>
        <begin position="91"/>
        <end position="118"/>
    </location>
</feature>
<dbReference type="AlphaFoldDB" id="A0A7S6UET3"/>
<sequence>MNPLLFPVVIAAALILLVAVRYGLRRRRHQEMQRLLDSADALEARLRAARRQIEAVTGESDADPVHEAMREMLRQRLWLREQGAQARVAELHSVRLSIDQARERIERQLERVEEAQMLEV</sequence>
<evidence type="ECO:0000256" key="2">
    <source>
        <dbReference type="SAM" id="Phobius"/>
    </source>
</evidence>
<reference evidence="3 4" key="1">
    <citation type="submission" date="2020-10" db="EMBL/GenBank/DDBJ databases">
        <title>complete genome sequencing of Lysobacter sp. H21R20.</title>
        <authorList>
            <person name="Bae J.-W."/>
            <person name="Lee S.-Y."/>
        </authorList>
    </citation>
    <scope>NUCLEOTIDE SEQUENCE [LARGE SCALE GENOMIC DNA]</scope>
    <source>
        <strain evidence="3 4">H21R20</strain>
    </source>
</reference>
<keyword evidence="2" id="KW-0812">Transmembrane</keyword>
<accession>A0A7S6UET3</accession>
<keyword evidence="2" id="KW-1133">Transmembrane helix</keyword>
<dbReference type="KEGG" id="lcic:INQ41_09750"/>
<proteinExistence type="predicted"/>
<evidence type="ECO:0000313" key="3">
    <source>
        <dbReference type="EMBL" id="QOW18951.1"/>
    </source>
</evidence>
<protein>
    <submittedName>
        <fullName evidence="3">Uncharacterized protein</fullName>
    </submittedName>
</protein>